<evidence type="ECO:0000259" key="2">
    <source>
        <dbReference type="Pfam" id="PF15978"/>
    </source>
</evidence>
<dbReference type="Pfam" id="PF15978">
    <property type="entry name" value="TnsD"/>
    <property type="match status" value="1"/>
</dbReference>
<feature type="domain" description="Transposon Tn7 transposition protein TnsD C-terminal" evidence="2">
    <location>
        <begin position="209"/>
        <end position="518"/>
    </location>
</feature>
<organism evidence="3 4">
    <name type="scientific">Alteromonas pelagimontana</name>
    <dbReference type="NCBI Taxonomy" id="1858656"/>
    <lineage>
        <taxon>Bacteria</taxon>
        <taxon>Pseudomonadati</taxon>
        <taxon>Pseudomonadota</taxon>
        <taxon>Gammaproteobacteria</taxon>
        <taxon>Alteromonadales</taxon>
        <taxon>Alteromonadaceae</taxon>
        <taxon>Alteromonas/Salinimonas group</taxon>
        <taxon>Alteromonas</taxon>
    </lineage>
</organism>
<dbReference type="AlphaFoldDB" id="A0A6M4MDI8"/>
<proteinExistence type="predicted"/>
<keyword evidence="4" id="KW-1185">Reference proteome</keyword>
<protein>
    <submittedName>
        <fullName evidence="3">Uncharacterized protein</fullName>
    </submittedName>
</protein>
<dbReference type="InterPro" id="IPR032750">
    <property type="entry name" value="TnsD_C"/>
</dbReference>
<feature type="domain" description="TniQ" evidence="1">
    <location>
        <begin position="4"/>
        <end position="152"/>
    </location>
</feature>
<dbReference type="KEGG" id="apel:CA267_010395"/>
<dbReference type="RefSeq" id="WP_075607547.1">
    <property type="nucleotide sequence ID" value="NZ_CP052766.1"/>
</dbReference>
<dbReference type="InterPro" id="IPR009492">
    <property type="entry name" value="TniQ"/>
</dbReference>
<evidence type="ECO:0000259" key="1">
    <source>
        <dbReference type="Pfam" id="PF06527"/>
    </source>
</evidence>
<reference evidence="3 4" key="2">
    <citation type="submission" date="2020-04" db="EMBL/GenBank/DDBJ databases">
        <title>Complete genome sequence of Alteromonas pelagimontana 5.12T.</title>
        <authorList>
            <person name="Sinha R.K."/>
            <person name="Krishnan K.P."/>
            <person name="Kurian J.P."/>
        </authorList>
    </citation>
    <scope>NUCLEOTIDE SEQUENCE [LARGE SCALE GENOMIC DNA]</scope>
    <source>
        <strain evidence="3 4">5.12</strain>
    </source>
</reference>
<evidence type="ECO:0000313" key="3">
    <source>
        <dbReference type="EMBL" id="QJR81159.1"/>
    </source>
</evidence>
<accession>A0A6M4MDI8</accession>
<dbReference type="EMBL" id="CP052766">
    <property type="protein sequence ID" value="QJR81159.1"/>
    <property type="molecule type" value="Genomic_DNA"/>
</dbReference>
<name>A0A6M4MDI8_9ALTE</name>
<sequence>MKTVSLQPYETLFSWLSRTHIRYGVGPVARTYHALLGKTKMRLHPYLPQGLRDFSALTEKSTSTLLSQHTLYPLFRFFHADEQGRLKHTLLTGEGSSTHAANIPHARLHIPLHHKYRPLCAREQRQRLGFAYFDIRHQLPGLIACERHQITLTGVLCGDGALDSAIALPQEKSPVSSVSAVTTAFSQFCVAVSEQCSTSTALMQPYQMDNYRHLLDRKGYLTRHHQLRLQQVKQALGARYETLQLDSGTESLRDYAFLGPLLRQRTGYPAHPLKHLLLGFWLFDGASTGYLKTITPVEQQSLALADTASLEAKTLALLKQQVSFATIAKRLGKSRCYVRRIAQLNQVSYRHNALMFDARVRHRVIIQALLGRHRRTIANNLGVGMGYVEQVIANTRGLRQWRQVLTHKHKRVKAIYVIKQARIAHPDWLQKDIKQQESQAFFYLYHHDREALKQCLPPRRAPTPPPFDWAKEDMRLIAALKQLTAPYPQSLSAAGRAISDNGHLRKNLTKLPRTHAQLVAYQIIDK</sequence>
<evidence type="ECO:0000313" key="4">
    <source>
        <dbReference type="Proteomes" id="UP000219285"/>
    </source>
</evidence>
<dbReference type="Pfam" id="PF06527">
    <property type="entry name" value="TniQ"/>
    <property type="match status" value="1"/>
</dbReference>
<reference evidence="4" key="1">
    <citation type="submission" date="2014-12" db="EMBL/GenBank/DDBJ databases">
        <title>Complete genome sequence of a multi-drug resistant Klebsiella pneumoniae.</title>
        <authorList>
            <person name="Hua X."/>
            <person name="Chen Q."/>
            <person name="Li X."/>
            <person name="Feng Y."/>
            <person name="Ruan Z."/>
            <person name="Yu Y."/>
        </authorList>
    </citation>
    <scope>NUCLEOTIDE SEQUENCE [LARGE SCALE GENOMIC DNA]</scope>
    <source>
        <strain evidence="4">5.12</strain>
    </source>
</reference>
<gene>
    <name evidence="3" type="ORF">CA267_010395</name>
</gene>
<dbReference type="Proteomes" id="UP000219285">
    <property type="component" value="Chromosome"/>
</dbReference>